<comment type="caution">
    <text evidence="2">The sequence shown here is derived from an EMBL/GenBank/DDBJ whole genome shotgun (WGS) entry which is preliminary data.</text>
</comment>
<proteinExistence type="predicted"/>
<reference evidence="2 3" key="1">
    <citation type="submission" date="2018-08" db="EMBL/GenBank/DDBJ databases">
        <title>Genome and evolution of the arbuscular mycorrhizal fungus Diversispora epigaea (formerly Glomus versiforme) and its bacterial endosymbionts.</title>
        <authorList>
            <person name="Sun X."/>
            <person name="Fei Z."/>
            <person name="Harrison M."/>
        </authorList>
    </citation>
    <scope>NUCLEOTIDE SEQUENCE [LARGE SCALE GENOMIC DNA]</scope>
    <source>
        <strain evidence="2 3">IT104</strain>
    </source>
</reference>
<dbReference type="Proteomes" id="UP000266861">
    <property type="component" value="Unassembled WGS sequence"/>
</dbReference>
<accession>A0A397JJ64</accession>
<gene>
    <name evidence="2" type="ORF">Glove_43g19</name>
</gene>
<sequence>MVEKESRIIVSIAKRNIDEFYNSAFSNSCQNKSKNCGAKYSTDLDTSSNSDTSNSSSSFTSSSESEDNHVYKTVAVIHLKQCRKESKSTYHLPYSFFQLAPLTLETKASKEFLIM</sequence>
<feature type="region of interest" description="Disordered" evidence="1">
    <location>
        <begin position="43"/>
        <end position="67"/>
    </location>
</feature>
<feature type="compositionally biased region" description="Low complexity" evidence="1">
    <location>
        <begin position="43"/>
        <end position="63"/>
    </location>
</feature>
<name>A0A397JJ64_9GLOM</name>
<keyword evidence="3" id="KW-1185">Reference proteome</keyword>
<dbReference type="AlphaFoldDB" id="A0A397JJ64"/>
<evidence type="ECO:0000313" key="3">
    <source>
        <dbReference type="Proteomes" id="UP000266861"/>
    </source>
</evidence>
<organism evidence="2 3">
    <name type="scientific">Diversispora epigaea</name>
    <dbReference type="NCBI Taxonomy" id="1348612"/>
    <lineage>
        <taxon>Eukaryota</taxon>
        <taxon>Fungi</taxon>
        <taxon>Fungi incertae sedis</taxon>
        <taxon>Mucoromycota</taxon>
        <taxon>Glomeromycotina</taxon>
        <taxon>Glomeromycetes</taxon>
        <taxon>Diversisporales</taxon>
        <taxon>Diversisporaceae</taxon>
        <taxon>Diversispora</taxon>
    </lineage>
</organism>
<protein>
    <submittedName>
        <fullName evidence="2">Uncharacterized protein</fullName>
    </submittedName>
</protein>
<evidence type="ECO:0000313" key="2">
    <source>
        <dbReference type="EMBL" id="RHZ86838.1"/>
    </source>
</evidence>
<evidence type="ECO:0000256" key="1">
    <source>
        <dbReference type="SAM" id="MobiDB-lite"/>
    </source>
</evidence>
<dbReference type="EMBL" id="PQFF01000041">
    <property type="protein sequence ID" value="RHZ86838.1"/>
    <property type="molecule type" value="Genomic_DNA"/>
</dbReference>